<dbReference type="Gene3D" id="3.80.10.10">
    <property type="entry name" value="Ribonuclease Inhibitor"/>
    <property type="match status" value="1"/>
</dbReference>
<comment type="subcellular location">
    <subcellularLocation>
        <location evidence="1">Membrane</location>
    </subcellularLocation>
</comment>
<dbReference type="EMBL" id="CAXDID020000324">
    <property type="protein sequence ID" value="CAL6077174.1"/>
    <property type="molecule type" value="Genomic_DNA"/>
</dbReference>
<dbReference type="Proteomes" id="UP001642409">
    <property type="component" value="Unassembled WGS sequence"/>
</dbReference>
<sequence>MIQLVLTLYNGFSTEREVLMSIYDANCGVVWNGASLWGTASDYCGWQGVSCESGIIVGLNLSGFGLTGTLPETLHGLQQLKSFIVNNNFLTSTIPQSICALSHLKYFQGNSAGLTGQIPQCICVLQNLKQFYVSNNSLTGLIPTCVGNMTFLNEVNLTCNKLSGAIPKQFDTLPYIQQLTVNCNNNIECYITLTRTNFLFICGDIHCLDCPVYEQIICGSPAFIDVPNCGRYYILLEE</sequence>
<dbReference type="Pfam" id="PF13855">
    <property type="entry name" value="LRR_8"/>
    <property type="match status" value="1"/>
</dbReference>
<reference evidence="6 7" key="2">
    <citation type="submission" date="2024-07" db="EMBL/GenBank/DDBJ databases">
        <authorList>
            <person name="Akdeniz Z."/>
        </authorList>
    </citation>
    <scope>NUCLEOTIDE SEQUENCE [LARGE SCALE GENOMIC DNA]</scope>
</reference>
<evidence type="ECO:0000256" key="4">
    <source>
        <dbReference type="ARBA" id="ARBA00023136"/>
    </source>
</evidence>
<keyword evidence="2" id="KW-0732">Signal</keyword>
<evidence type="ECO:0000256" key="3">
    <source>
        <dbReference type="ARBA" id="ARBA00022737"/>
    </source>
</evidence>
<proteinExistence type="predicted"/>
<dbReference type="InterPro" id="IPR032675">
    <property type="entry name" value="LRR_dom_sf"/>
</dbReference>
<keyword evidence="4" id="KW-0472">Membrane</keyword>
<evidence type="ECO:0000256" key="1">
    <source>
        <dbReference type="ARBA" id="ARBA00004370"/>
    </source>
</evidence>
<dbReference type="InterPro" id="IPR053211">
    <property type="entry name" value="DNA_repair-toleration"/>
</dbReference>
<organism evidence="5">
    <name type="scientific">Hexamita inflata</name>
    <dbReference type="NCBI Taxonomy" id="28002"/>
    <lineage>
        <taxon>Eukaryota</taxon>
        <taxon>Metamonada</taxon>
        <taxon>Diplomonadida</taxon>
        <taxon>Hexamitidae</taxon>
        <taxon>Hexamitinae</taxon>
        <taxon>Hexamita</taxon>
    </lineage>
</organism>
<dbReference type="InterPro" id="IPR001611">
    <property type="entry name" value="Leu-rich_rpt"/>
</dbReference>
<keyword evidence="3" id="KW-0677">Repeat</keyword>
<evidence type="ECO:0000256" key="2">
    <source>
        <dbReference type="ARBA" id="ARBA00022729"/>
    </source>
</evidence>
<evidence type="ECO:0000313" key="6">
    <source>
        <dbReference type="EMBL" id="CAL6077174.1"/>
    </source>
</evidence>
<dbReference type="EMBL" id="CATOUU010000991">
    <property type="protein sequence ID" value="CAI9965529.1"/>
    <property type="molecule type" value="Genomic_DNA"/>
</dbReference>
<dbReference type="SUPFAM" id="SSF52058">
    <property type="entry name" value="L domain-like"/>
    <property type="match status" value="1"/>
</dbReference>
<name>A0AA86URT0_9EUKA</name>
<protein>
    <submittedName>
        <fullName evidence="5">Cyst wall protein</fullName>
    </submittedName>
    <submittedName>
        <fullName evidence="6">Cyst_wall protein</fullName>
    </submittedName>
</protein>
<dbReference type="PANTHER" id="PTHR48060">
    <property type="entry name" value="DNA DAMAGE-REPAIR/TOLERATION PROTEIN DRT100"/>
    <property type="match status" value="1"/>
</dbReference>
<evidence type="ECO:0000313" key="7">
    <source>
        <dbReference type="Proteomes" id="UP001642409"/>
    </source>
</evidence>
<keyword evidence="7" id="KW-1185">Reference proteome</keyword>
<dbReference type="GO" id="GO:0016020">
    <property type="term" value="C:membrane"/>
    <property type="evidence" value="ECO:0007669"/>
    <property type="project" value="UniProtKB-SubCell"/>
</dbReference>
<comment type="caution">
    <text evidence="5">The sequence shown here is derived from an EMBL/GenBank/DDBJ whole genome shotgun (WGS) entry which is preliminary data.</text>
</comment>
<accession>A0AA86URT0</accession>
<reference evidence="5" key="1">
    <citation type="submission" date="2023-06" db="EMBL/GenBank/DDBJ databases">
        <authorList>
            <person name="Kurt Z."/>
        </authorList>
    </citation>
    <scope>NUCLEOTIDE SEQUENCE</scope>
</reference>
<dbReference type="AlphaFoldDB" id="A0AA86URT0"/>
<dbReference type="PANTHER" id="PTHR48060:SF21">
    <property type="entry name" value="L DOMAIN-LIKE PROTEIN"/>
    <property type="match status" value="1"/>
</dbReference>
<gene>
    <name evidence="5" type="ORF">HINF_LOCUS53174</name>
    <name evidence="6" type="ORF">HINF_LOCUS58061</name>
</gene>
<dbReference type="FunFam" id="3.80.10.10:FF:000400">
    <property type="entry name" value="Nuclear pore complex protein NUP107"/>
    <property type="match status" value="1"/>
</dbReference>
<evidence type="ECO:0000313" key="5">
    <source>
        <dbReference type="EMBL" id="CAI9965529.1"/>
    </source>
</evidence>